<evidence type="ECO:0000259" key="9">
    <source>
        <dbReference type="Pfam" id="PF07660"/>
    </source>
</evidence>
<keyword evidence="6" id="KW-0812">Transmembrane</keyword>
<keyword evidence="12" id="KW-1185">Reference proteome</keyword>
<evidence type="ECO:0000259" key="10">
    <source>
        <dbReference type="Pfam" id="PF07715"/>
    </source>
</evidence>
<keyword evidence="5 6" id="KW-0998">Cell outer membrane</keyword>
<dbReference type="FunFam" id="2.60.40.1120:FF:000003">
    <property type="entry name" value="Outer membrane protein Omp121"/>
    <property type="match status" value="1"/>
</dbReference>
<dbReference type="SUPFAM" id="SSF56935">
    <property type="entry name" value="Porins"/>
    <property type="match status" value="1"/>
</dbReference>
<evidence type="ECO:0000256" key="5">
    <source>
        <dbReference type="ARBA" id="ARBA00023237"/>
    </source>
</evidence>
<evidence type="ECO:0000256" key="7">
    <source>
        <dbReference type="RuleBase" id="RU003357"/>
    </source>
</evidence>
<dbReference type="InterPro" id="IPR011662">
    <property type="entry name" value="Secretin/TonB_short_N"/>
</dbReference>
<dbReference type="NCBIfam" id="TIGR04057">
    <property type="entry name" value="SusC_RagA_signa"/>
    <property type="match status" value="1"/>
</dbReference>
<dbReference type="InterPro" id="IPR037066">
    <property type="entry name" value="Plug_dom_sf"/>
</dbReference>
<dbReference type="Pfam" id="PF00593">
    <property type="entry name" value="TonB_dep_Rec_b-barrel"/>
    <property type="match status" value="1"/>
</dbReference>
<dbReference type="GO" id="GO:0006826">
    <property type="term" value="P:iron ion transport"/>
    <property type="evidence" value="ECO:0007669"/>
    <property type="project" value="UniProtKB-KW"/>
</dbReference>
<dbReference type="SUPFAM" id="SSF49464">
    <property type="entry name" value="Carboxypeptidase regulatory domain-like"/>
    <property type="match status" value="1"/>
</dbReference>
<comment type="similarity">
    <text evidence="6 7">Belongs to the TonB-dependent receptor family.</text>
</comment>
<dbReference type="Gene3D" id="2.60.40.1120">
    <property type="entry name" value="Carboxypeptidase-like, regulatory domain"/>
    <property type="match status" value="1"/>
</dbReference>
<dbReference type="InterPro" id="IPR008969">
    <property type="entry name" value="CarboxyPept-like_regulatory"/>
</dbReference>
<sequence>MKKRFKFWDIACSLPKLSRKMKLTLLLTIISMFQIQANTYSQNKKITLDMPDATVEEVIQEIESLSDFKFLLNRRDVDIHREVSIKVEKEKIATVLSELFAGTDVDYEVLKKQIILRKDAKNTTPTKVSKTLQPNNTAIQFQVSGTISDANGAPLPGANILEKGTTNGVQTDFDGNFSIELSDENAVLVVSYIGFAEEEVAVNGQTTINVQLEESAQGLDEVVVVGYGTTNREMLSTAVSTVETANIAERPIADVSSSLQGLSPGLNVTQSTGKVGDEPRINIRGFTSINGGQPLILIDGIEGSLSNLNPNDVASISVLKDAGAAAIYGARGSFGVVLVTTKDAKQGNIQVNVGVTTAISSPTNNTDFVTDPYQAVSIVDEAFRNNSGASYTGYTEADMAELLKVSQNPSLARVIVDQRNGRDQYVHYGHTDWWNYFFRKNYPSQIYNASISGGSEKIKANFSYRNYRSTGILKVQDDTYKKYNLRGKLDIEATAWMTFSNNMQYNSSADLEHGGSQYGSYGRPWGSLIWVHALPSYVPVNPNGGALWRTELNNYTIGDGVYAGLLQGTSKQVTNADEFSNIASVEIRPFSSTTINMNYAIRRNNFNRYQRSTRIPYSIYPEEIGLLGNDYLNEYRTESSYDAFNIYGEYRGSFGDHSLKVTAGFNQETFLTKSIEASKQNLISNDLNSLGLATDNPEAGGSASEWALQGLFYRLSYDFKDKYLLEFNGRYDATSRFPSDYRWGFFPSVSAGWLINREGFFGESKNLNLFKLRASYGSLGNQNIDDYAYYPTLPNGTYSYPLNGTRLNYIESPGLNPSEITWEEVSTLNLGTDIAMFNNHLTMNFDWFQRDTKGMLAPGASLPSVLGTQSPLENAADLRARGFELSLGYQDSFDLDNDPFSFSITGNLSNSITKITRFENPNKSLIDFYDGMTIGELWGYRIEGLFQSEQEIADHADQSFVSNRISSGGGLKPGDVKYIDLNGDGFIGEGENTVNDPGDREVLGNSAPQYLYSFILDAKWKGFDISGFFQGVGKQDWYPNSDSRFFWAQYNRPYNSYIRKDLVNNMWSPDNPDAYFPRNYGYIALGGSLEKINDRYLQSVAYLRLKNLTIGYTLPGGIISKSPSTKLRLYLSGENLFTFSPLTDYIDPEAASSSVNLNSPSASSNRSTAQVNPFSKTYSLGLTFQF</sequence>
<name>A0A1G7FDY2_9FLAO</name>
<feature type="domain" description="TonB-dependent receptor plug" evidence="10">
    <location>
        <begin position="235"/>
        <end position="336"/>
    </location>
</feature>
<proteinExistence type="inferred from homology"/>
<reference evidence="11 12" key="1">
    <citation type="submission" date="2016-10" db="EMBL/GenBank/DDBJ databases">
        <authorList>
            <person name="de Groot N.N."/>
        </authorList>
    </citation>
    <scope>NUCLEOTIDE SEQUENCE [LARGE SCALE GENOMIC DNA]</scope>
    <source>
        <strain evidence="11 12">DSM 23421</strain>
    </source>
</reference>
<dbReference type="PROSITE" id="PS52016">
    <property type="entry name" value="TONB_DEPENDENT_REC_3"/>
    <property type="match status" value="1"/>
</dbReference>
<comment type="subcellular location">
    <subcellularLocation>
        <location evidence="6">Cell outer membrane</location>
        <topology evidence="6">Multi-pass membrane protein</topology>
    </subcellularLocation>
</comment>
<dbReference type="InterPro" id="IPR023997">
    <property type="entry name" value="TonB-dep_OMP_SusC/RagA_CS"/>
</dbReference>
<dbReference type="InterPro" id="IPR000531">
    <property type="entry name" value="Beta-barrel_TonB"/>
</dbReference>
<evidence type="ECO:0000256" key="1">
    <source>
        <dbReference type="ARBA" id="ARBA00022448"/>
    </source>
</evidence>
<accession>A0A1G7FDY2</accession>
<dbReference type="InterPro" id="IPR012910">
    <property type="entry name" value="Plug_dom"/>
</dbReference>
<feature type="domain" description="TonB-dependent receptor-like beta-barrel" evidence="8">
    <location>
        <begin position="594"/>
        <end position="1136"/>
    </location>
</feature>
<evidence type="ECO:0000256" key="2">
    <source>
        <dbReference type="ARBA" id="ARBA00022496"/>
    </source>
</evidence>
<dbReference type="InterPro" id="IPR023996">
    <property type="entry name" value="TonB-dep_OMP_SusC/RagA"/>
</dbReference>
<keyword evidence="4 6" id="KW-0472">Membrane</keyword>
<keyword evidence="3" id="KW-0408">Iron</keyword>
<dbReference type="AlphaFoldDB" id="A0A1G7FDY2"/>
<organism evidence="11 12">
    <name type="scientific">Pricia antarctica</name>
    <dbReference type="NCBI Taxonomy" id="641691"/>
    <lineage>
        <taxon>Bacteria</taxon>
        <taxon>Pseudomonadati</taxon>
        <taxon>Bacteroidota</taxon>
        <taxon>Flavobacteriia</taxon>
        <taxon>Flavobacteriales</taxon>
        <taxon>Flavobacteriaceae</taxon>
        <taxon>Pricia</taxon>
    </lineage>
</organism>
<keyword evidence="2" id="KW-0406">Ion transport</keyword>
<dbReference type="InterPro" id="IPR039426">
    <property type="entry name" value="TonB-dep_rcpt-like"/>
</dbReference>
<keyword evidence="1 6" id="KW-0813">Transport</keyword>
<dbReference type="Gene3D" id="2.170.130.10">
    <property type="entry name" value="TonB-dependent receptor, plug domain"/>
    <property type="match status" value="1"/>
</dbReference>
<keyword evidence="7" id="KW-0798">TonB box</keyword>
<protein>
    <submittedName>
        <fullName evidence="11">TonB-linked outer membrane protein, SusC/RagA family</fullName>
    </submittedName>
</protein>
<dbReference type="Proteomes" id="UP000199109">
    <property type="component" value="Unassembled WGS sequence"/>
</dbReference>
<dbReference type="EMBL" id="FNAO01000007">
    <property type="protein sequence ID" value="SDE74096.1"/>
    <property type="molecule type" value="Genomic_DNA"/>
</dbReference>
<evidence type="ECO:0000256" key="4">
    <source>
        <dbReference type="ARBA" id="ARBA00023136"/>
    </source>
</evidence>
<dbReference type="Pfam" id="PF07660">
    <property type="entry name" value="STN"/>
    <property type="match status" value="1"/>
</dbReference>
<dbReference type="NCBIfam" id="TIGR04056">
    <property type="entry name" value="OMP_RagA_SusC"/>
    <property type="match status" value="1"/>
</dbReference>
<dbReference type="Pfam" id="PF13715">
    <property type="entry name" value="CarbopepD_reg_2"/>
    <property type="match status" value="1"/>
</dbReference>
<evidence type="ECO:0000256" key="6">
    <source>
        <dbReference type="PROSITE-ProRule" id="PRU01360"/>
    </source>
</evidence>
<dbReference type="STRING" id="641691.SAMN05421636_10777"/>
<dbReference type="GO" id="GO:0009279">
    <property type="term" value="C:cell outer membrane"/>
    <property type="evidence" value="ECO:0007669"/>
    <property type="project" value="UniProtKB-SubCell"/>
</dbReference>
<evidence type="ECO:0000313" key="11">
    <source>
        <dbReference type="EMBL" id="SDE74096.1"/>
    </source>
</evidence>
<evidence type="ECO:0000313" key="12">
    <source>
        <dbReference type="Proteomes" id="UP000199109"/>
    </source>
</evidence>
<feature type="domain" description="Secretin/TonB short N-terminal" evidence="9">
    <location>
        <begin position="69"/>
        <end position="118"/>
    </location>
</feature>
<evidence type="ECO:0000259" key="8">
    <source>
        <dbReference type="Pfam" id="PF00593"/>
    </source>
</evidence>
<dbReference type="Pfam" id="PF07715">
    <property type="entry name" value="Plug"/>
    <property type="match status" value="1"/>
</dbReference>
<gene>
    <name evidence="11" type="ORF">SAMN05421636_10777</name>
</gene>
<evidence type="ECO:0000256" key="3">
    <source>
        <dbReference type="ARBA" id="ARBA00023004"/>
    </source>
</evidence>
<keyword evidence="6" id="KW-1134">Transmembrane beta strand</keyword>
<keyword evidence="2" id="KW-0410">Iron transport</keyword>